<organism evidence="3 4">
    <name type="scientific">Bacillus tropicus</name>
    <dbReference type="NCBI Taxonomy" id="2026188"/>
    <lineage>
        <taxon>Bacteria</taxon>
        <taxon>Bacillati</taxon>
        <taxon>Bacillota</taxon>
        <taxon>Bacilli</taxon>
        <taxon>Bacillales</taxon>
        <taxon>Bacillaceae</taxon>
        <taxon>Bacillus</taxon>
        <taxon>Bacillus cereus group</taxon>
    </lineage>
</organism>
<evidence type="ECO:0000256" key="1">
    <source>
        <dbReference type="SAM" id="Phobius"/>
    </source>
</evidence>
<geneLocation type="plasmid" evidence="3 4">
    <name>unnamed</name>
</geneLocation>
<evidence type="ECO:0000259" key="2">
    <source>
        <dbReference type="Pfam" id="PF06713"/>
    </source>
</evidence>
<dbReference type="Pfam" id="PF06713">
    <property type="entry name" value="bPH_4"/>
    <property type="match status" value="1"/>
</dbReference>
<evidence type="ECO:0000313" key="3">
    <source>
        <dbReference type="EMBL" id="QPR80434.1"/>
    </source>
</evidence>
<keyword evidence="1" id="KW-0812">Transmembrane</keyword>
<dbReference type="InterPro" id="IPR009589">
    <property type="entry name" value="PH_YyaB-like"/>
</dbReference>
<reference evidence="3 4" key="1">
    <citation type="submission" date="2020-12" db="EMBL/GenBank/DDBJ databases">
        <title>FDA dAtabase for Regulatory Grade micrObial Sequences (FDA-ARGOS): Supporting development and validation of Infectious Disease Dx tests.</title>
        <authorList>
            <person name="Nelson B."/>
            <person name="Plummer A."/>
            <person name="Tallon L."/>
            <person name="Sadzewicz L."/>
            <person name="Zhao X."/>
            <person name="Boylan J."/>
            <person name="Ott S."/>
            <person name="Bowen H."/>
            <person name="Vavikolanu K."/>
            <person name="Mehta A."/>
            <person name="Aluvathingal J."/>
            <person name="Nadendla S."/>
            <person name="Myers T."/>
            <person name="Yan Y."/>
            <person name="Sichtig H."/>
        </authorList>
    </citation>
    <scope>NUCLEOTIDE SEQUENCE [LARGE SCALE GENOMIC DNA]</scope>
    <source>
        <strain evidence="3 4">FDAARGOS_920</strain>
        <plasmid evidence="3 4">unnamed</plasmid>
    </source>
</reference>
<keyword evidence="1" id="KW-0472">Membrane</keyword>
<dbReference type="PROSITE" id="PS51257">
    <property type="entry name" value="PROKAR_LIPOPROTEIN"/>
    <property type="match status" value="1"/>
</dbReference>
<evidence type="ECO:0000313" key="4">
    <source>
        <dbReference type="Proteomes" id="UP000594791"/>
    </source>
</evidence>
<feature type="transmembrane region" description="Helical" evidence="1">
    <location>
        <begin position="48"/>
        <end position="67"/>
    </location>
</feature>
<proteinExistence type="predicted"/>
<dbReference type="Proteomes" id="UP000594791">
    <property type="component" value="Plasmid unnamed"/>
</dbReference>
<dbReference type="EMBL" id="CP065740">
    <property type="protein sequence ID" value="QPR80434.1"/>
    <property type="molecule type" value="Genomic_DNA"/>
</dbReference>
<keyword evidence="1" id="KW-1133">Transmembrane helix</keyword>
<keyword evidence="4" id="KW-1185">Reference proteome</keyword>
<feature type="transmembrane region" description="Helical" evidence="1">
    <location>
        <begin position="9"/>
        <end position="28"/>
    </location>
</feature>
<dbReference type="RefSeq" id="WP_042514464.1">
    <property type="nucleotide sequence ID" value="NZ_CP065740.1"/>
</dbReference>
<name>A0A7T2V7R8_9BACI</name>
<keyword evidence="3" id="KW-0614">Plasmid</keyword>
<sequence>MIFKAKKGPIISSLIWLLIVACFTLPILKYLGFKHIYIRIAGIKSYDNLLIALICFSILIFLLLIWFRTFYVLTGHTLIIKSGIFKWSIPINSIEMIIATKNYTAAPALSTDRLQIVDNNTKSILISPKDRELFIKHIKKVNEKVNVLV</sequence>
<protein>
    <submittedName>
        <fullName evidence="3">PH domain-containing protein</fullName>
    </submittedName>
</protein>
<gene>
    <name evidence="3" type="ORF">I6G77_28270</name>
</gene>
<accession>A0A7T2V7R8</accession>
<feature type="domain" description="Uncharacterized protein YyaB-like PH" evidence="2">
    <location>
        <begin position="69"/>
        <end position="142"/>
    </location>
</feature>